<evidence type="ECO:0000259" key="1">
    <source>
        <dbReference type="Pfam" id="PF24740"/>
    </source>
</evidence>
<proteinExistence type="predicted"/>
<dbReference type="InterPro" id="IPR056108">
    <property type="entry name" value="DUF7691"/>
</dbReference>
<reference evidence="2 3" key="1">
    <citation type="submission" date="2018-04" db="EMBL/GenBank/DDBJ databases">
        <title>Genomic Encyclopedia of Archaeal and Bacterial Type Strains, Phase II (KMG-II): from individual species to whole genera.</title>
        <authorList>
            <person name="Goeker M."/>
        </authorList>
    </citation>
    <scope>NUCLEOTIDE SEQUENCE [LARGE SCALE GENOMIC DNA]</scope>
    <source>
        <strain evidence="2 3">DSM 22902</strain>
    </source>
</reference>
<protein>
    <recommendedName>
        <fullName evidence="1">DUF7691 domain-containing protein</fullName>
    </recommendedName>
</protein>
<dbReference type="Proteomes" id="UP000243985">
    <property type="component" value="Unassembled WGS sequence"/>
</dbReference>
<dbReference type="EMBL" id="QBKG01000004">
    <property type="protein sequence ID" value="PTX07361.1"/>
    <property type="molecule type" value="Genomic_DNA"/>
</dbReference>
<evidence type="ECO:0000313" key="3">
    <source>
        <dbReference type="Proteomes" id="UP000243985"/>
    </source>
</evidence>
<name>A0A2T5XVI2_9FLAO</name>
<gene>
    <name evidence="2" type="ORF">C8P65_10451</name>
</gene>
<feature type="domain" description="DUF7691" evidence="1">
    <location>
        <begin position="1"/>
        <end position="205"/>
    </location>
</feature>
<dbReference type="RefSeq" id="WP_107781869.1">
    <property type="nucleotide sequence ID" value="NZ_CAUTHO010000007.1"/>
</dbReference>
<dbReference type="AlphaFoldDB" id="A0A2T5XVI2"/>
<dbReference type="GeneID" id="84580408"/>
<evidence type="ECO:0000313" key="2">
    <source>
        <dbReference type="EMBL" id="PTX07361.1"/>
    </source>
</evidence>
<organism evidence="2 3">
    <name type="scientific">Capnocytophaga leadbetteri</name>
    <dbReference type="NCBI Taxonomy" id="327575"/>
    <lineage>
        <taxon>Bacteria</taxon>
        <taxon>Pseudomonadati</taxon>
        <taxon>Bacteroidota</taxon>
        <taxon>Flavobacteriia</taxon>
        <taxon>Flavobacteriales</taxon>
        <taxon>Flavobacteriaceae</taxon>
        <taxon>Capnocytophaga</taxon>
    </lineage>
</organism>
<accession>A0A2T5XVI2</accession>
<sequence length="205" mass="23683">MGYYMFAYGVKTPEIKAVFGSKDEALLQKVKANDTFQNYADEDDDNQTIKALTDIIMGNQYNEQDGYIYGYAFIGICATLGVELPYTQEIKFWYETELINQVLSEEWNIKTEIDTELFPADHFHPFSIPEIDDFPMISLLDKKHLQALSDLLSKVHKTPEEIEDLIEGETDEEEDKGYSYEHIMGLKENIAFCLENELDMVAFCH</sequence>
<dbReference type="Pfam" id="PF24740">
    <property type="entry name" value="DUF7691"/>
    <property type="match status" value="1"/>
</dbReference>
<comment type="caution">
    <text evidence="2">The sequence shown here is derived from an EMBL/GenBank/DDBJ whole genome shotgun (WGS) entry which is preliminary data.</text>
</comment>